<accession>A0A8S5Q8D6</accession>
<dbReference type="EMBL" id="BK015598">
    <property type="protein sequence ID" value="DAE15051.1"/>
    <property type="molecule type" value="Genomic_DNA"/>
</dbReference>
<proteinExistence type="predicted"/>
<feature type="region of interest" description="Disordered" evidence="1">
    <location>
        <begin position="193"/>
        <end position="224"/>
    </location>
</feature>
<evidence type="ECO:0000256" key="1">
    <source>
        <dbReference type="SAM" id="MobiDB-lite"/>
    </source>
</evidence>
<feature type="compositionally biased region" description="Basic and acidic residues" evidence="1">
    <location>
        <begin position="195"/>
        <end position="204"/>
    </location>
</feature>
<protein>
    <submittedName>
        <fullName evidence="2">Nucleoid-associated protein</fullName>
    </submittedName>
</protein>
<dbReference type="Gene3D" id="1.20.5.320">
    <property type="entry name" value="6-Phosphogluconate Dehydrogenase, domain 3"/>
    <property type="match status" value="1"/>
</dbReference>
<name>A0A8S5Q8D6_9CAUD</name>
<sequence>MRTIVVRDNMRIPLGRQGESNAVKVVWPGIADKCRALYGDGIFSLVAKRPGEIEPYPVAVELDGSDLVWVVSETDTAKHGYGSAEVAYLVGGTAAKSQTWATIIYRSISAAGSEPGADPARAWFLAIQTEIGDLSKLTTKARDNLVAAINEAARTGSGGAGSIAMQVADGYIQYSTDDGASWDNLIALSKLEGAPGKDGEDGAPGKDGAPGADGHSPVITASKSGKITSIQSDGTTIAEIKDGEDGHTPNKGVDYWTASDKADIVQDTLAALPKWTGGAY</sequence>
<evidence type="ECO:0000313" key="2">
    <source>
        <dbReference type="EMBL" id="DAE15051.1"/>
    </source>
</evidence>
<reference evidence="2" key="1">
    <citation type="journal article" date="2021" name="Proc. Natl. Acad. Sci. U.S.A.">
        <title>A Catalog of Tens of Thousands of Viruses from Human Metagenomes Reveals Hidden Associations with Chronic Diseases.</title>
        <authorList>
            <person name="Tisza M.J."/>
            <person name="Buck C.B."/>
        </authorList>
    </citation>
    <scope>NUCLEOTIDE SEQUENCE</scope>
    <source>
        <strain evidence="2">Cty3u30</strain>
    </source>
</reference>
<organism evidence="2">
    <name type="scientific">Siphoviridae sp. cty3u30</name>
    <dbReference type="NCBI Taxonomy" id="2825744"/>
    <lineage>
        <taxon>Viruses</taxon>
        <taxon>Duplodnaviria</taxon>
        <taxon>Heunggongvirae</taxon>
        <taxon>Uroviricota</taxon>
        <taxon>Caudoviricetes</taxon>
    </lineage>
</organism>